<dbReference type="Proteomes" id="UP000001554">
    <property type="component" value="Chromosome 5"/>
</dbReference>
<dbReference type="Pfam" id="PF23334">
    <property type="entry name" value="VWC2L_2nd"/>
    <property type="match status" value="1"/>
</dbReference>
<dbReference type="PROSITE" id="PS50184">
    <property type="entry name" value="VWFC_2"/>
    <property type="match status" value="1"/>
</dbReference>
<name>A0A9J7MS96_BRAFL</name>
<proteinExistence type="predicted"/>
<reference evidence="4" key="2">
    <citation type="submission" date="2025-08" db="UniProtKB">
        <authorList>
            <consortium name="RefSeq"/>
        </authorList>
    </citation>
    <scope>IDENTIFICATION</scope>
    <source>
        <strain evidence="4">S238N-H82</strain>
        <tissue evidence="4">Testes</tissue>
    </source>
</reference>
<dbReference type="InterPro" id="IPR001007">
    <property type="entry name" value="VWF_dom"/>
</dbReference>
<evidence type="ECO:0000256" key="1">
    <source>
        <dbReference type="SAM" id="SignalP"/>
    </source>
</evidence>
<dbReference type="KEGG" id="bfo:118416359"/>
<dbReference type="AlphaFoldDB" id="A0A9J7MS96"/>
<gene>
    <name evidence="4" type="primary">LOC118416359</name>
</gene>
<evidence type="ECO:0000313" key="4">
    <source>
        <dbReference type="RefSeq" id="XP_035677345.1"/>
    </source>
</evidence>
<sequence>MASPVAVLCVVLLSVCAALADRPVQQFEEAGCVQDGVAYPIGASVPDDDPCTFGCFCASPGNVVCAVVKSPRSCAFMQPQCVDAVYVNDPMQCCPYMTCPNGPNCQVGD</sequence>
<dbReference type="OrthoDB" id="6152256at2759"/>
<reference evidence="3" key="1">
    <citation type="journal article" date="2020" name="Nat. Ecol. Evol.">
        <title>Deeply conserved synteny resolves early events in vertebrate evolution.</title>
        <authorList>
            <person name="Simakov O."/>
            <person name="Marletaz F."/>
            <person name="Yue J.X."/>
            <person name="O'Connell B."/>
            <person name="Jenkins J."/>
            <person name="Brandt A."/>
            <person name="Calef R."/>
            <person name="Tung C.H."/>
            <person name="Huang T.K."/>
            <person name="Schmutz J."/>
            <person name="Satoh N."/>
            <person name="Yu J.K."/>
            <person name="Putnam N.H."/>
            <person name="Green R.E."/>
            <person name="Rokhsar D.S."/>
        </authorList>
    </citation>
    <scope>NUCLEOTIDE SEQUENCE [LARGE SCALE GENOMIC DNA]</scope>
    <source>
        <strain evidence="3">S238N-H82</strain>
    </source>
</reference>
<organism evidence="3 4">
    <name type="scientific">Branchiostoma floridae</name>
    <name type="common">Florida lancelet</name>
    <name type="synonym">Amphioxus</name>
    <dbReference type="NCBI Taxonomy" id="7739"/>
    <lineage>
        <taxon>Eukaryota</taxon>
        <taxon>Metazoa</taxon>
        <taxon>Chordata</taxon>
        <taxon>Cephalochordata</taxon>
        <taxon>Leptocardii</taxon>
        <taxon>Amphioxiformes</taxon>
        <taxon>Branchiostomatidae</taxon>
        <taxon>Branchiostoma</taxon>
    </lineage>
</organism>
<feature type="signal peptide" evidence="1">
    <location>
        <begin position="1"/>
        <end position="20"/>
    </location>
</feature>
<feature type="chain" id="PRO_5039947972" evidence="1">
    <location>
        <begin position="21"/>
        <end position="109"/>
    </location>
</feature>
<dbReference type="OMA" id="PRSCAFM"/>
<feature type="domain" description="VWFC" evidence="2">
    <location>
        <begin position="30"/>
        <end position="100"/>
    </location>
</feature>
<dbReference type="GeneID" id="118416359"/>
<evidence type="ECO:0000313" key="3">
    <source>
        <dbReference type="Proteomes" id="UP000001554"/>
    </source>
</evidence>
<keyword evidence="3" id="KW-1185">Reference proteome</keyword>
<dbReference type="RefSeq" id="XP_035677345.1">
    <property type="nucleotide sequence ID" value="XM_035821452.1"/>
</dbReference>
<accession>A0A9J7MS96</accession>
<evidence type="ECO:0000259" key="2">
    <source>
        <dbReference type="PROSITE" id="PS50184"/>
    </source>
</evidence>
<protein>
    <submittedName>
        <fullName evidence="4">Uncharacterized protein LOC118416359</fullName>
    </submittedName>
</protein>
<keyword evidence="1" id="KW-0732">Signal</keyword>